<comment type="subcellular location">
    <subcellularLocation>
        <location evidence="1">Cell inner membrane</location>
        <topology evidence="1">Multi-pass membrane protein</topology>
    </subcellularLocation>
</comment>
<dbReference type="GeneID" id="98568665"/>
<evidence type="ECO:0000313" key="9">
    <source>
        <dbReference type="EMBL" id="RST94537.1"/>
    </source>
</evidence>
<feature type="transmembrane region" description="Helical" evidence="8">
    <location>
        <begin position="78"/>
        <end position="95"/>
    </location>
</feature>
<reference evidence="9 10" key="1">
    <citation type="submission" date="2017-05" db="EMBL/GenBank/DDBJ databases">
        <title>Vagococcus spp. assemblies.</title>
        <authorList>
            <person name="Gulvik C.A."/>
        </authorList>
    </citation>
    <scope>NUCLEOTIDE SEQUENCE [LARGE SCALE GENOMIC DNA]</scope>
    <source>
        <strain evidence="9 10">NCFB 2777</strain>
    </source>
</reference>
<keyword evidence="6 8" id="KW-1133">Transmembrane helix</keyword>
<keyword evidence="10" id="KW-1185">Reference proteome</keyword>
<keyword evidence="7 8" id="KW-0472">Membrane</keyword>
<dbReference type="GO" id="GO:0005886">
    <property type="term" value="C:plasma membrane"/>
    <property type="evidence" value="ECO:0007669"/>
    <property type="project" value="UniProtKB-SubCell"/>
</dbReference>
<evidence type="ECO:0000256" key="8">
    <source>
        <dbReference type="SAM" id="Phobius"/>
    </source>
</evidence>
<comment type="similarity">
    <text evidence="2">Belongs to the PsiE family.</text>
</comment>
<dbReference type="AlphaFoldDB" id="A0A429ZLF1"/>
<evidence type="ECO:0000256" key="2">
    <source>
        <dbReference type="ARBA" id="ARBA00005632"/>
    </source>
</evidence>
<feature type="transmembrane region" description="Helical" evidence="8">
    <location>
        <begin position="101"/>
        <end position="121"/>
    </location>
</feature>
<dbReference type="Pfam" id="PF06146">
    <property type="entry name" value="PsiE"/>
    <property type="match status" value="1"/>
</dbReference>
<evidence type="ECO:0000256" key="3">
    <source>
        <dbReference type="ARBA" id="ARBA00021903"/>
    </source>
</evidence>
<comment type="caution">
    <text evidence="9">The sequence shown here is derived from an EMBL/GenBank/DDBJ whole genome shotgun (WGS) entry which is preliminary data.</text>
</comment>
<evidence type="ECO:0000256" key="1">
    <source>
        <dbReference type="ARBA" id="ARBA00004429"/>
    </source>
</evidence>
<evidence type="ECO:0000313" key="10">
    <source>
        <dbReference type="Proteomes" id="UP000287239"/>
    </source>
</evidence>
<dbReference type="EMBL" id="NGJU01000014">
    <property type="protein sequence ID" value="RST94537.1"/>
    <property type="molecule type" value="Genomic_DNA"/>
</dbReference>
<dbReference type="GO" id="GO:0016036">
    <property type="term" value="P:cellular response to phosphate starvation"/>
    <property type="evidence" value="ECO:0007669"/>
    <property type="project" value="InterPro"/>
</dbReference>
<dbReference type="InterPro" id="IPR009315">
    <property type="entry name" value="P_starv_induced_PsiE"/>
</dbReference>
<evidence type="ECO:0000256" key="4">
    <source>
        <dbReference type="ARBA" id="ARBA00022475"/>
    </source>
</evidence>
<proteinExistence type="inferred from homology"/>
<dbReference type="Proteomes" id="UP000287239">
    <property type="component" value="Unassembled WGS sequence"/>
</dbReference>
<dbReference type="PANTHER" id="PTHR37819">
    <property type="entry name" value="PROTEIN PSIE"/>
    <property type="match status" value="1"/>
</dbReference>
<gene>
    <name evidence="9" type="ORF">CBF35_09805</name>
</gene>
<evidence type="ECO:0000256" key="7">
    <source>
        <dbReference type="ARBA" id="ARBA00023136"/>
    </source>
</evidence>
<protein>
    <recommendedName>
        <fullName evidence="3">Protein PsiE</fullName>
    </recommendedName>
</protein>
<feature type="transmembrane region" description="Helical" evidence="8">
    <location>
        <begin position="12"/>
        <end position="30"/>
    </location>
</feature>
<dbReference type="PIRSF" id="PIRSF029598">
    <property type="entry name" value="PsiE"/>
    <property type="match status" value="1"/>
</dbReference>
<keyword evidence="5 8" id="KW-0812">Transmembrane</keyword>
<evidence type="ECO:0000256" key="5">
    <source>
        <dbReference type="ARBA" id="ARBA00022692"/>
    </source>
</evidence>
<organism evidence="9 10">
    <name type="scientific">Vagococcus salmoninarum</name>
    <dbReference type="NCBI Taxonomy" id="2739"/>
    <lineage>
        <taxon>Bacteria</taxon>
        <taxon>Bacillati</taxon>
        <taxon>Bacillota</taxon>
        <taxon>Bacilli</taxon>
        <taxon>Lactobacillales</taxon>
        <taxon>Enterococcaceae</taxon>
        <taxon>Vagococcus</taxon>
    </lineage>
</organism>
<dbReference type="PANTHER" id="PTHR37819:SF1">
    <property type="entry name" value="PROTEIN PSIE"/>
    <property type="match status" value="1"/>
</dbReference>
<name>A0A429ZLF1_9ENTE</name>
<accession>A0A429ZLF1</accession>
<keyword evidence="4" id="KW-1003">Cell membrane</keyword>
<evidence type="ECO:0000256" key="6">
    <source>
        <dbReference type="ARBA" id="ARBA00022989"/>
    </source>
</evidence>
<feature type="transmembrane region" description="Helical" evidence="8">
    <location>
        <begin position="50"/>
        <end position="71"/>
    </location>
</feature>
<dbReference type="InterPro" id="IPR020948">
    <property type="entry name" value="P_starv_induced_PsiE-like"/>
</dbReference>
<sequence length="138" mass="15903">MNKQLNKIVYTIVDGFLIILGALLLILMIQQIWQIGHYVIFGNPENVEVIVGKVLAFFLVFEFLTMIIRYLQEGHHIPIRYLIYICITAILRHEIGNHTTSGDTLLVALAILVLVLTLFIIKKSNYYGNEDSEKEYHI</sequence>
<dbReference type="OrthoDB" id="9792470at2"/>
<dbReference type="RefSeq" id="WP_126780617.1">
    <property type="nucleotide sequence ID" value="NZ_NGJU01000014.1"/>
</dbReference>